<dbReference type="EMBL" id="ML987189">
    <property type="protein sequence ID" value="KAF2257127.1"/>
    <property type="molecule type" value="Genomic_DNA"/>
</dbReference>
<evidence type="ECO:0000313" key="2">
    <source>
        <dbReference type="Proteomes" id="UP000800094"/>
    </source>
</evidence>
<dbReference type="GeneID" id="54575852"/>
<organism evidence="1 2">
    <name type="scientific">Trematosphaeria pertusa</name>
    <dbReference type="NCBI Taxonomy" id="390896"/>
    <lineage>
        <taxon>Eukaryota</taxon>
        <taxon>Fungi</taxon>
        <taxon>Dikarya</taxon>
        <taxon>Ascomycota</taxon>
        <taxon>Pezizomycotina</taxon>
        <taxon>Dothideomycetes</taxon>
        <taxon>Pleosporomycetidae</taxon>
        <taxon>Pleosporales</taxon>
        <taxon>Massarineae</taxon>
        <taxon>Trematosphaeriaceae</taxon>
        <taxon>Trematosphaeria</taxon>
    </lineage>
</organism>
<proteinExistence type="predicted"/>
<protein>
    <submittedName>
        <fullName evidence="1">Uncharacterized protein</fullName>
    </submittedName>
</protein>
<name>A0A6A6J444_9PLEO</name>
<accession>A0A6A6J444</accession>
<sequence>MSPIYLLNSQRLFSYYATHLPFQMVPSSSLLGPRYVISHASSSQRQAIGPHTHGHSNIHGAFASREDLLLMGSNSGTQLTCSTSHYGVLHGHEFRPSGNAAYVSYETLLYTTDLCRSIQYCTWSFSFAHVSFSVFHNSIFHFRAYALGLAGFLKLRNRFEMRKVARIGLCQFVPVGLRGLGPWVRGDSFT</sequence>
<dbReference type="AlphaFoldDB" id="A0A6A6J444"/>
<gene>
    <name evidence="1" type="ORF">BU26DRAFT_36600</name>
</gene>
<keyword evidence="2" id="KW-1185">Reference proteome</keyword>
<evidence type="ECO:0000313" key="1">
    <source>
        <dbReference type="EMBL" id="KAF2257127.1"/>
    </source>
</evidence>
<reference evidence="1" key="1">
    <citation type="journal article" date="2020" name="Stud. Mycol.">
        <title>101 Dothideomycetes genomes: a test case for predicting lifestyles and emergence of pathogens.</title>
        <authorList>
            <person name="Haridas S."/>
            <person name="Albert R."/>
            <person name="Binder M."/>
            <person name="Bloem J."/>
            <person name="Labutti K."/>
            <person name="Salamov A."/>
            <person name="Andreopoulos B."/>
            <person name="Baker S."/>
            <person name="Barry K."/>
            <person name="Bills G."/>
            <person name="Bluhm B."/>
            <person name="Cannon C."/>
            <person name="Castanera R."/>
            <person name="Culley D."/>
            <person name="Daum C."/>
            <person name="Ezra D."/>
            <person name="Gonzalez J."/>
            <person name="Henrissat B."/>
            <person name="Kuo A."/>
            <person name="Liang C."/>
            <person name="Lipzen A."/>
            <person name="Lutzoni F."/>
            <person name="Magnuson J."/>
            <person name="Mondo S."/>
            <person name="Nolan M."/>
            <person name="Ohm R."/>
            <person name="Pangilinan J."/>
            <person name="Park H.-J."/>
            <person name="Ramirez L."/>
            <person name="Alfaro M."/>
            <person name="Sun H."/>
            <person name="Tritt A."/>
            <person name="Yoshinaga Y."/>
            <person name="Zwiers L.-H."/>
            <person name="Turgeon B."/>
            <person name="Goodwin S."/>
            <person name="Spatafora J."/>
            <person name="Crous P."/>
            <person name="Grigoriev I."/>
        </authorList>
    </citation>
    <scope>NUCLEOTIDE SEQUENCE</scope>
    <source>
        <strain evidence="1">CBS 122368</strain>
    </source>
</reference>
<dbReference type="Proteomes" id="UP000800094">
    <property type="component" value="Unassembled WGS sequence"/>
</dbReference>
<dbReference type="RefSeq" id="XP_033692131.1">
    <property type="nucleotide sequence ID" value="XM_033822522.1"/>
</dbReference>